<sequence length="312" mass="34027">MAIPTAYNQVASNKFKTWLLMFLFTALVFAVVWVFSYVLANVYGYSSDPLGLVAIFLIVVGVMNFAAYYWSDKIILGISGAVPVDEKSNREVYHLVENLCIAAGTAVPKIYMIDDSAPNAFATGRDPSHATICFTSGIVEKLDKLELEGVAAHELSHIRNYDTRLMAAVTILVGLIALIADMFFRMMWFGGGRRNNEDRGGLGAILVVVAIILAILSPIIAQLIQLAVSRRRESLADASGALLTRNPGDLADALLKISADPDPLEAANKGTAHLYIINPFKESHSGGISWFANLFNTHPPIEERVKALRAMQ</sequence>
<feature type="binding site" evidence="12">
    <location>
        <position position="157"/>
    </location>
    <ligand>
        <name>Zn(2+)</name>
        <dbReference type="ChEBI" id="CHEBI:29105"/>
        <note>catalytic</note>
    </ligand>
</feature>
<feature type="transmembrane region" description="Helical" evidence="12">
    <location>
        <begin position="165"/>
        <end position="184"/>
    </location>
</feature>
<name>A0A1G1WRR0_9BACT</name>
<evidence type="ECO:0000256" key="10">
    <source>
        <dbReference type="ARBA" id="ARBA00023049"/>
    </source>
</evidence>
<dbReference type="STRING" id="1802603.A3F35_02585"/>
<dbReference type="Pfam" id="PF01435">
    <property type="entry name" value="Peptidase_M48"/>
    <property type="match status" value="1"/>
</dbReference>
<dbReference type="InterPro" id="IPR050083">
    <property type="entry name" value="HtpX_protease"/>
</dbReference>
<evidence type="ECO:0000256" key="7">
    <source>
        <dbReference type="ARBA" id="ARBA00022801"/>
    </source>
</evidence>
<gene>
    <name evidence="12" type="primary">htpX</name>
    <name evidence="14" type="ORF">A3F35_02585</name>
</gene>
<organism evidence="14 15">
    <name type="scientific">Candidatus Woykebacteria bacterium RIFCSPHIGHO2_12_FULL_45_10</name>
    <dbReference type="NCBI Taxonomy" id="1802603"/>
    <lineage>
        <taxon>Bacteria</taxon>
        <taxon>Candidatus Woykeibacteriota</taxon>
    </lineage>
</organism>
<dbReference type="GO" id="GO:0005886">
    <property type="term" value="C:plasma membrane"/>
    <property type="evidence" value="ECO:0007669"/>
    <property type="project" value="UniProtKB-SubCell"/>
</dbReference>
<keyword evidence="6 12" id="KW-0479">Metal-binding</keyword>
<evidence type="ECO:0000256" key="1">
    <source>
        <dbReference type="ARBA" id="ARBA00004651"/>
    </source>
</evidence>
<feature type="binding site" evidence="12">
    <location>
        <position position="153"/>
    </location>
    <ligand>
        <name>Zn(2+)</name>
        <dbReference type="ChEBI" id="CHEBI:29105"/>
        <note>catalytic</note>
    </ligand>
</feature>
<keyword evidence="9 12" id="KW-1133">Transmembrane helix</keyword>
<protein>
    <recommendedName>
        <fullName evidence="12">Protease HtpX homolog</fullName>
        <ecNumber evidence="12">3.4.24.-</ecNumber>
    </recommendedName>
</protein>
<keyword evidence="11 12" id="KW-0472">Membrane</keyword>
<reference evidence="14 15" key="1">
    <citation type="journal article" date="2016" name="Nat. Commun.">
        <title>Thousands of microbial genomes shed light on interconnected biogeochemical processes in an aquifer system.</title>
        <authorList>
            <person name="Anantharaman K."/>
            <person name="Brown C.T."/>
            <person name="Hug L.A."/>
            <person name="Sharon I."/>
            <person name="Castelle C.J."/>
            <person name="Probst A.J."/>
            <person name="Thomas B.C."/>
            <person name="Singh A."/>
            <person name="Wilkins M.J."/>
            <person name="Karaoz U."/>
            <person name="Brodie E.L."/>
            <person name="Williams K.H."/>
            <person name="Hubbard S.S."/>
            <person name="Banfield J.F."/>
        </authorList>
    </citation>
    <scope>NUCLEOTIDE SEQUENCE [LARGE SCALE GENOMIC DNA]</scope>
</reference>
<evidence type="ECO:0000259" key="13">
    <source>
        <dbReference type="Pfam" id="PF01435"/>
    </source>
</evidence>
<feature type="domain" description="Peptidase M48" evidence="13">
    <location>
        <begin position="87"/>
        <end position="311"/>
    </location>
</feature>
<dbReference type="PANTHER" id="PTHR43221">
    <property type="entry name" value="PROTEASE HTPX"/>
    <property type="match status" value="1"/>
</dbReference>
<dbReference type="GO" id="GO:0008270">
    <property type="term" value="F:zinc ion binding"/>
    <property type="evidence" value="ECO:0007669"/>
    <property type="project" value="UniProtKB-UniRule"/>
</dbReference>
<evidence type="ECO:0000313" key="14">
    <source>
        <dbReference type="EMBL" id="OGY29857.1"/>
    </source>
</evidence>
<comment type="caution">
    <text evidence="14">The sequence shown here is derived from an EMBL/GenBank/DDBJ whole genome shotgun (WGS) entry which is preliminary data.</text>
</comment>
<keyword evidence="8 12" id="KW-0862">Zinc</keyword>
<dbReference type="GO" id="GO:0006508">
    <property type="term" value="P:proteolysis"/>
    <property type="evidence" value="ECO:0007669"/>
    <property type="project" value="UniProtKB-KW"/>
</dbReference>
<dbReference type="GO" id="GO:0004222">
    <property type="term" value="F:metalloendopeptidase activity"/>
    <property type="evidence" value="ECO:0007669"/>
    <property type="project" value="UniProtKB-UniRule"/>
</dbReference>
<feature type="transmembrane region" description="Helical" evidence="12">
    <location>
        <begin position="18"/>
        <end position="38"/>
    </location>
</feature>
<evidence type="ECO:0000256" key="9">
    <source>
        <dbReference type="ARBA" id="ARBA00022989"/>
    </source>
</evidence>
<evidence type="ECO:0000256" key="11">
    <source>
        <dbReference type="ARBA" id="ARBA00023136"/>
    </source>
</evidence>
<dbReference type="CDD" id="cd07340">
    <property type="entry name" value="M48B_Htpx_like"/>
    <property type="match status" value="1"/>
</dbReference>
<evidence type="ECO:0000313" key="15">
    <source>
        <dbReference type="Proteomes" id="UP000178068"/>
    </source>
</evidence>
<dbReference type="PANTHER" id="PTHR43221:SF1">
    <property type="entry name" value="PROTEASE HTPX"/>
    <property type="match status" value="1"/>
</dbReference>
<evidence type="ECO:0000256" key="6">
    <source>
        <dbReference type="ARBA" id="ARBA00022723"/>
    </source>
</evidence>
<feature type="transmembrane region" description="Helical" evidence="12">
    <location>
        <begin position="50"/>
        <end position="70"/>
    </location>
</feature>
<comment type="similarity">
    <text evidence="2 12">Belongs to the peptidase M48B family.</text>
</comment>
<dbReference type="EMBL" id="MHCZ01000019">
    <property type="protein sequence ID" value="OGY29857.1"/>
    <property type="molecule type" value="Genomic_DNA"/>
</dbReference>
<dbReference type="EC" id="3.4.24.-" evidence="12"/>
<feature type="binding site" evidence="12">
    <location>
        <position position="233"/>
    </location>
    <ligand>
        <name>Zn(2+)</name>
        <dbReference type="ChEBI" id="CHEBI:29105"/>
        <note>catalytic</note>
    </ligand>
</feature>
<dbReference type="InterPro" id="IPR001915">
    <property type="entry name" value="Peptidase_M48"/>
</dbReference>
<keyword evidence="3 12" id="KW-1003">Cell membrane</keyword>
<dbReference type="HAMAP" id="MF_00188">
    <property type="entry name" value="Pept_M48_protease_HtpX"/>
    <property type="match status" value="1"/>
</dbReference>
<dbReference type="AlphaFoldDB" id="A0A1G1WRR0"/>
<keyword evidence="4 12" id="KW-0645">Protease</keyword>
<feature type="active site" evidence="12">
    <location>
        <position position="154"/>
    </location>
</feature>
<dbReference type="InterPro" id="IPR022919">
    <property type="entry name" value="Pept_M48_protease_HtpX"/>
</dbReference>
<keyword evidence="10 12" id="KW-0482">Metalloprotease</keyword>
<evidence type="ECO:0000256" key="4">
    <source>
        <dbReference type="ARBA" id="ARBA00022670"/>
    </source>
</evidence>
<evidence type="ECO:0000256" key="12">
    <source>
        <dbReference type="HAMAP-Rule" id="MF_00188"/>
    </source>
</evidence>
<evidence type="ECO:0000256" key="2">
    <source>
        <dbReference type="ARBA" id="ARBA00009779"/>
    </source>
</evidence>
<comment type="subcellular location">
    <subcellularLocation>
        <location evidence="1 12">Cell membrane</location>
        <topology evidence="1 12">Multi-pass membrane protein</topology>
    </subcellularLocation>
</comment>
<evidence type="ECO:0000256" key="8">
    <source>
        <dbReference type="ARBA" id="ARBA00022833"/>
    </source>
</evidence>
<proteinExistence type="inferred from homology"/>
<accession>A0A1G1WRR0</accession>
<keyword evidence="5 12" id="KW-0812">Transmembrane</keyword>
<dbReference type="Gene3D" id="3.30.2010.10">
    <property type="entry name" value="Metalloproteases ('zincins'), catalytic domain"/>
    <property type="match status" value="1"/>
</dbReference>
<feature type="transmembrane region" description="Helical" evidence="12">
    <location>
        <begin position="204"/>
        <end position="224"/>
    </location>
</feature>
<evidence type="ECO:0000256" key="5">
    <source>
        <dbReference type="ARBA" id="ARBA00022692"/>
    </source>
</evidence>
<comment type="cofactor">
    <cofactor evidence="12">
        <name>Zn(2+)</name>
        <dbReference type="ChEBI" id="CHEBI:29105"/>
    </cofactor>
    <text evidence="12">Binds 1 zinc ion per subunit.</text>
</comment>
<dbReference type="Proteomes" id="UP000178068">
    <property type="component" value="Unassembled WGS sequence"/>
</dbReference>
<evidence type="ECO:0000256" key="3">
    <source>
        <dbReference type="ARBA" id="ARBA00022475"/>
    </source>
</evidence>
<keyword evidence="7 12" id="KW-0378">Hydrolase</keyword>